<dbReference type="PANTHER" id="PTHR12001:SF85">
    <property type="entry name" value="SHORT CHAIN ISOPRENYL DIPHOSPHATE SYNTHASE"/>
    <property type="match status" value="1"/>
</dbReference>
<dbReference type="GO" id="GO:0008299">
    <property type="term" value="P:isoprenoid biosynthetic process"/>
    <property type="evidence" value="ECO:0007669"/>
    <property type="project" value="InterPro"/>
</dbReference>
<dbReference type="GO" id="GO:0004659">
    <property type="term" value="F:prenyltransferase activity"/>
    <property type="evidence" value="ECO:0007669"/>
    <property type="project" value="InterPro"/>
</dbReference>
<dbReference type="InterPro" id="IPR033749">
    <property type="entry name" value="Polyprenyl_synt_CS"/>
</dbReference>
<dbReference type="OrthoDB" id="4497239at2"/>
<evidence type="ECO:0000256" key="6">
    <source>
        <dbReference type="RuleBase" id="RU004466"/>
    </source>
</evidence>
<dbReference type="InterPro" id="IPR008949">
    <property type="entry name" value="Isoprenoid_synthase_dom_sf"/>
</dbReference>
<sequence length="361" mass="38282">MVTIEAGIGPHSRTLRTDLRGAVDDALDAFFTEKAGLSAGTAMDGVVEALRAYVLAGGKRLRPLLCLCGWQAAGGAPRDPAAVRAAASLELFHAFALIHDDIVDNAAVRRGHPSLHVSLALLGRGDHRGRNERFGRDSAILVGDLAMVWSDEMLHRSGMTPTQLRAVRPLLDQMRSELMFGQYHDLLSSDTSPDVGTALTIASYKSGRYTVQRPLQIGAALAGADESLLDACTAFALPIGEAFQLRDDLLGIFGDARHTGKSTLDDLREGKGTVLMALALRDADPAQRATLSTLVGDPALDEAGAAEARAVLVATGAAAKVEQMIEERLRQGLAVLDDAPFHPDARDALRDLARAATVRAA</sequence>
<evidence type="ECO:0000256" key="5">
    <source>
        <dbReference type="ARBA" id="ARBA00022842"/>
    </source>
</evidence>
<dbReference type="SFLD" id="SFLDG01017">
    <property type="entry name" value="Polyprenyl_Transferase_Like"/>
    <property type="match status" value="1"/>
</dbReference>
<evidence type="ECO:0000313" key="7">
    <source>
        <dbReference type="EMBL" id="SCG79536.1"/>
    </source>
</evidence>
<keyword evidence="8" id="KW-1185">Reference proteome</keyword>
<keyword evidence="4" id="KW-0479">Metal-binding</keyword>
<organism evidence="7 8">
    <name type="scientific">Micromonospora humi</name>
    <dbReference type="NCBI Taxonomy" id="745366"/>
    <lineage>
        <taxon>Bacteria</taxon>
        <taxon>Bacillati</taxon>
        <taxon>Actinomycetota</taxon>
        <taxon>Actinomycetes</taxon>
        <taxon>Micromonosporales</taxon>
        <taxon>Micromonosporaceae</taxon>
        <taxon>Micromonospora</taxon>
    </lineage>
</organism>
<dbReference type="SFLD" id="SFLDS00005">
    <property type="entry name" value="Isoprenoid_Synthase_Type_I"/>
    <property type="match status" value="1"/>
</dbReference>
<evidence type="ECO:0000256" key="1">
    <source>
        <dbReference type="ARBA" id="ARBA00001946"/>
    </source>
</evidence>
<dbReference type="SUPFAM" id="SSF48576">
    <property type="entry name" value="Terpenoid synthases"/>
    <property type="match status" value="1"/>
</dbReference>
<dbReference type="PROSITE" id="PS00723">
    <property type="entry name" value="POLYPRENYL_SYNTHASE_1"/>
    <property type="match status" value="1"/>
</dbReference>
<dbReference type="AlphaFoldDB" id="A0A1C5KAT7"/>
<dbReference type="PROSITE" id="PS00444">
    <property type="entry name" value="POLYPRENYL_SYNTHASE_2"/>
    <property type="match status" value="1"/>
</dbReference>
<dbReference type="STRING" id="745366.GA0070213_1308"/>
<gene>
    <name evidence="7" type="ORF">GA0070213_1308</name>
</gene>
<evidence type="ECO:0000313" key="8">
    <source>
        <dbReference type="Proteomes" id="UP000199360"/>
    </source>
</evidence>
<comment type="cofactor">
    <cofactor evidence="1">
        <name>Mg(2+)</name>
        <dbReference type="ChEBI" id="CHEBI:18420"/>
    </cofactor>
</comment>
<dbReference type="Proteomes" id="UP000199360">
    <property type="component" value="Unassembled WGS sequence"/>
</dbReference>
<protein>
    <submittedName>
        <fullName evidence="7">Geranylgeranyl diphosphate synthase, type I</fullName>
    </submittedName>
</protein>
<keyword evidence="5" id="KW-0460">Magnesium</keyword>
<dbReference type="RefSeq" id="WP_091072679.1">
    <property type="nucleotide sequence ID" value="NZ_FMDM01000030.1"/>
</dbReference>
<evidence type="ECO:0000256" key="3">
    <source>
        <dbReference type="ARBA" id="ARBA00022679"/>
    </source>
</evidence>
<proteinExistence type="inferred from homology"/>
<accession>A0A1C5KAT7</accession>
<dbReference type="Pfam" id="PF00348">
    <property type="entry name" value="polyprenyl_synt"/>
    <property type="match status" value="1"/>
</dbReference>
<dbReference type="PANTHER" id="PTHR12001">
    <property type="entry name" value="GERANYLGERANYL PYROPHOSPHATE SYNTHASE"/>
    <property type="match status" value="1"/>
</dbReference>
<name>A0A1C5KAT7_9ACTN</name>
<keyword evidence="3 6" id="KW-0808">Transferase</keyword>
<evidence type="ECO:0000256" key="2">
    <source>
        <dbReference type="ARBA" id="ARBA00006706"/>
    </source>
</evidence>
<dbReference type="CDD" id="cd00685">
    <property type="entry name" value="Trans_IPPS_HT"/>
    <property type="match status" value="1"/>
</dbReference>
<evidence type="ECO:0000256" key="4">
    <source>
        <dbReference type="ARBA" id="ARBA00022723"/>
    </source>
</evidence>
<dbReference type="EMBL" id="FMDM01000030">
    <property type="protein sequence ID" value="SCG79536.1"/>
    <property type="molecule type" value="Genomic_DNA"/>
</dbReference>
<dbReference type="GO" id="GO:0046872">
    <property type="term" value="F:metal ion binding"/>
    <property type="evidence" value="ECO:0007669"/>
    <property type="project" value="UniProtKB-KW"/>
</dbReference>
<comment type="similarity">
    <text evidence="2 6">Belongs to the FPP/GGPP synthase family.</text>
</comment>
<reference evidence="8" key="1">
    <citation type="submission" date="2016-06" db="EMBL/GenBank/DDBJ databases">
        <authorList>
            <person name="Varghese N."/>
            <person name="Submissions Spin"/>
        </authorList>
    </citation>
    <scope>NUCLEOTIDE SEQUENCE [LARGE SCALE GENOMIC DNA]</scope>
    <source>
        <strain evidence="8">DSM 45647</strain>
    </source>
</reference>
<dbReference type="InterPro" id="IPR000092">
    <property type="entry name" value="Polyprenyl_synt"/>
</dbReference>
<dbReference type="Gene3D" id="1.10.600.10">
    <property type="entry name" value="Farnesyl Diphosphate Synthase"/>
    <property type="match status" value="1"/>
</dbReference>